<organism evidence="2 3">
    <name type="scientific">Fomitopsis schrenkii</name>
    <name type="common">Brown rot fungus</name>
    <dbReference type="NCBI Taxonomy" id="2126942"/>
    <lineage>
        <taxon>Eukaryota</taxon>
        <taxon>Fungi</taxon>
        <taxon>Dikarya</taxon>
        <taxon>Basidiomycota</taxon>
        <taxon>Agaricomycotina</taxon>
        <taxon>Agaricomycetes</taxon>
        <taxon>Polyporales</taxon>
        <taxon>Fomitopsis</taxon>
    </lineage>
</organism>
<dbReference type="HOGENOM" id="CLU_099923_0_0_1"/>
<proteinExistence type="predicted"/>
<dbReference type="STRING" id="743788.S8EGE1"/>
<dbReference type="InParanoid" id="S8EGE1"/>
<evidence type="ECO:0000313" key="2">
    <source>
        <dbReference type="EMBL" id="EPT02249.1"/>
    </source>
</evidence>
<keyword evidence="3" id="KW-1185">Reference proteome</keyword>
<feature type="region of interest" description="Disordered" evidence="1">
    <location>
        <begin position="144"/>
        <end position="166"/>
    </location>
</feature>
<evidence type="ECO:0000313" key="3">
    <source>
        <dbReference type="Proteomes" id="UP000015241"/>
    </source>
</evidence>
<feature type="compositionally biased region" description="Basic and acidic residues" evidence="1">
    <location>
        <begin position="153"/>
        <end position="162"/>
    </location>
</feature>
<feature type="region of interest" description="Disordered" evidence="1">
    <location>
        <begin position="87"/>
        <end position="108"/>
    </location>
</feature>
<name>S8EGE1_FOMSC</name>
<reference evidence="2 3" key="1">
    <citation type="journal article" date="2012" name="Science">
        <title>The Paleozoic origin of enzymatic lignin decomposition reconstructed from 31 fungal genomes.</title>
        <authorList>
            <person name="Floudas D."/>
            <person name="Binder M."/>
            <person name="Riley R."/>
            <person name="Barry K."/>
            <person name="Blanchette R.A."/>
            <person name="Henrissat B."/>
            <person name="Martinez A.T."/>
            <person name="Otillar R."/>
            <person name="Spatafora J.W."/>
            <person name="Yadav J.S."/>
            <person name="Aerts A."/>
            <person name="Benoit I."/>
            <person name="Boyd A."/>
            <person name="Carlson A."/>
            <person name="Copeland A."/>
            <person name="Coutinho P.M."/>
            <person name="de Vries R.P."/>
            <person name="Ferreira P."/>
            <person name="Findley K."/>
            <person name="Foster B."/>
            <person name="Gaskell J."/>
            <person name="Glotzer D."/>
            <person name="Gorecki P."/>
            <person name="Heitman J."/>
            <person name="Hesse C."/>
            <person name="Hori C."/>
            <person name="Igarashi K."/>
            <person name="Jurgens J.A."/>
            <person name="Kallen N."/>
            <person name="Kersten P."/>
            <person name="Kohler A."/>
            <person name="Kuees U."/>
            <person name="Kumar T.K.A."/>
            <person name="Kuo A."/>
            <person name="LaButti K."/>
            <person name="Larrondo L.F."/>
            <person name="Lindquist E."/>
            <person name="Ling A."/>
            <person name="Lombard V."/>
            <person name="Lucas S."/>
            <person name="Lundell T."/>
            <person name="Martin R."/>
            <person name="McLaughlin D.J."/>
            <person name="Morgenstern I."/>
            <person name="Morin E."/>
            <person name="Murat C."/>
            <person name="Nagy L.G."/>
            <person name="Nolan M."/>
            <person name="Ohm R.A."/>
            <person name="Patyshakuliyeva A."/>
            <person name="Rokas A."/>
            <person name="Ruiz-Duenas F.J."/>
            <person name="Sabat G."/>
            <person name="Salamov A."/>
            <person name="Samejima M."/>
            <person name="Schmutz J."/>
            <person name="Slot J.C."/>
            <person name="St John F."/>
            <person name="Stenlid J."/>
            <person name="Sun H."/>
            <person name="Sun S."/>
            <person name="Syed K."/>
            <person name="Tsang A."/>
            <person name="Wiebenga A."/>
            <person name="Young D."/>
            <person name="Pisabarro A."/>
            <person name="Eastwood D.C."/>
            <person name="Martin F."/>
            <person name="Cullen D."/>
            <person name="Grigoriev I.V."/>
            <person name="Hibbett D.S."/>
        </authorList>
    </citation>
    <scope>NUCLEOTIDE SEQUENCE</scope>
    <source>
        <strain evidence="3">FP-58527</strain>
    </source>
</reference>
<gene>
    <name evidence="2" type="ORF">FOMPIDRAFT_160388</name>
</gene>
<sequence>MMGDRLARPLPKRRKLASAQVGRKSSSTSTFGLTVQHLDTLTHGTALCTSCHRNFAQRLNEVVRCARCRATTCLVCSRTCSAPPLSLPPTPALTRSSTPSPYPSPRRPALALSTNSRIPNGMVNALPSTRGHAATGKRRKPLLLNSDEGCSSDDEKAGKDTSQHGCGRTVCRKCCHENPLSATTICYDCLNQPYNPPTQQFDARGSH</sequence>
<dbReference type="eggNOG" id="ENOG502SZ3D">
    <property type="taxonomic scope" value="Eukaryota"/>
</dbReference>
<protein>
    <submittedName>
        <fullName evidence="2">Uncharacterized protein</fullName>
    </submittedName>
</protein>
<evidence type="ECO:0000256" key="1">
    <source>
        <dbReference type="SAM" id="MobiDB-lite"/>
    </source>
</evidence>
<dbReference type="OrthoDB" id="3240925at2759"/>
<feature type="region of interest" description="Disordered" evidence="1">
    <location>
        <begin position="1"/>
        <end position="29"/>
    </location>
</feature>
<accession>S8EGE1</accession>
<dbReference type="AlphaFoldDB" id="S8EGE1"/>
<dbReference type="EMBL" id="KE504136">
    <property type="protein sequence ID" value="EPT02249.1"/>
    <property type="molecule type" value="Genomic_DNA"/>
</dbReference>
<dbReference type="Proteomes" id="UP000015241">
    <property type="component" value="Unassembled WGS sequence"/>
</dbReference>